<accession>A0ABS8VMX7</accession>
<dbReference type="EMBL" id="JACEIK010005260">
    <property type="protein sequence ID" value="MCE0481100.1"/>
    <property type="molecule type" value="Genomic_DNA"/>
</dbReference>
<evidence type="ECO:0000313" key="3">
    <source>
        <dbReference type="Proteomes" id="UP000823775"/>
    </source>
</evidence>
<name>A0ABS8VMX7_DATST</name>
<evidence type="ECO:0000313" key="2">
    <source>
        <dbReference type="EMBL" id="MCE0481100.1"/>
    </source>
</evidence>
<proteinExistence type="predicted"/>
<organism evidence="2 3">
    <name type="scientific">Datura stramonium</name>
    <name type="common">Jimsonweed</name>
    <name type="synonym">Common thornapple</name>
    <dbReference type="NCBI Taxonomy" id="4076"/>
    <lineage>
        <taxon>Eukaryota</taxon>
        <taxon>Viridiplantae</taxon>
        <taxon>Streptophyta</taxon>
        <taxon>Embryophyta</taxon>
        <taxon>Tracheophyta</taxon>
        <taxon>Spermatophyta</taxon>
        <taxon>Magnoliopsida</taxon>
        <taxon>eudicotyledons</taxon>
        <taxon>Gunneridae</taxon>
        <taxon>Pentapetalae</taxon>
        <taxon>asterids</taxon>
        <taxon>lamiids</taxon>
        <taxon>Solanales</taxon>
        <taxon>Solanaceae</taxon>
        <taxon>Solanoideae</taxon>
        <taxon>Datureae</taxon>
        <taxon>Datura</taxon>
    </lineage>
</organism>
<dbReference type="InterPro" id="IPR000467">
    <property type="entry name" value="G_patch_dom"/>
</dbReference>
<keyword evidence="3" id="KW-1185">Reference proteome</keyword>
<dbReference type="PROSITE" id="PS50174">
    <property type="entry name" value="G_PATCH"/>
    <property type="match status" value="1"/>
</dbReference>
<gene>
    <name evidence="2" type="ORF">HAX54_038511</name>
</gene>
<comment type="caution">
    <text evidence="2">The sequence shown here is derived from an EMBL/GenBank/DDBJ whole genome shotgun (WGS) entry which is preliminary data.</text>
</comment>
<sequence length="255" mass="28969">MPIRSTEAVAATSSVAPFITVQLRTPLTIQTYQPRFVLTTIISKKLDYNSKAVPWDYQEEAKTKIINTAIVHGMTRELSHPVYSSTTSPIIEELDGATFHVVEIMKVVKVRERKEFDEVKISKTTKMVASEMLKYGYQPKTGLGVKSDGIVEPIQLKHLNNTFGFGYAPILGKLCNMQLEKKVFLQEQVLVTGLEIVPKSDECIIEEMENIFIAMTEEDYGKNEVDLRMPTIRDAEPREVLQNWTTRPSLFLHES</sequence>
<dbReference type="Pfam" id="PF01585">
    <property type="entry name" value="G-patch"/>
    <property type="match status" value="1"/>
</dbReference>
<evidence type="ECO:0000259" key="1">
    <source>
        <dbReference type="PROSITE" id="PS50174"/>
    </source>
</evidence>
<protein>
    <recommendedName>
        <fullName evidence="1">G-patch domain-containing protein</fullName>
    </recommendedName>
</protein>
<reference evidence="2 3" key="1">
    <citation type="journal article" date="2021" name="BMC Genomics">
        <title>Datura genome reveals duplications of psychoactive alkaloid biosynthetic genes and high mutation rate following tissue culture.</title>
        <authorList>
            <person name="Rajewski A."/>
            <person name="Carter-House D."/>
            <person name="Stajich J."/>
            <person name="Litt A."/>
        </authorList>
    </citation>
    <scope>NUCLEOTIDE SEQUENCE [LARGE SCALE GENOMIC DNA]</scope>
    <source>
        <strain evidence="2">AR-01</strain>
    </source>
</reference>
<feature type="domain" description="G-patch" evidence="1">
    <location>
        <begin position="124"/>
        <end position="170"/>
    </location>
</feature>
<dbReference type="SMART" id="SM00443">
    <property type="entry name" value="G_patch"/>
    <property type="match status" value="1"/>
</dbReference>
<dbReference type="Proteomes" id="UP000823775">
    <property type="component" value="Unassembled WGS sequence"/>
</dbReference>